<dbReference type="PROSITE" id="PS51257">
    <property type="entry name" value="PROKAR_LIPOPROTEIN"/>
    <property type="match status" value="1"/>
</dbReference>
<evidence type="ECO:0000313" key="3">
    <source>
        <dbReference type="Proteomes" id="UP000282656"/>
    </source>
</evidence>
<keyword evidence="3" id="KW-1185">Reference proteome</keyword>
<dbReference type="AlphaFoldDB" id="A0A3A8Q849"/>
<comment type="caution">
    <text evidence="2">The sequence shown here is derived from an EMBL/GenBank/DDBJ whole genome shotgun (WGS) entry which is preliminary data.</text>
</comment>
<feature type="region of interest" description="Disordered" evidence="1">
    <location>
        <begin position="21"/>
        <end position="64"/>
    </location>
</feature>
<gene>
    <name evidence="2" type="ORF">D7X96_25010</name>
</gene>
<sequence length="64" mass="6792">MPALTDRPLLKWMGRSMPQAASAAGCPLGYDAKQSPEQKEAARERFAAAHRGESPAQARPALGS</sequence>
<reference evidence="3" key="1">
    <citation type="submission" date="2018-09" db="EMBL/GenBank/DDBJ databases">
        <authorList>
            <person name="Livingstone P.G."/>
            <person name="Whitworth D.E."/>
        </authorList>
    </citation>
    <scope>NUCLEOTIDE SEQUENCE [LARGE SCALE GENOMIC DNA]</scope>
    <source>
        <strain evidence="3">AB047A</strain>
    </source>
</reference>
<organism evidence="2 3">
    <name type="scientific">Corallococcus interemptor</name>
    <dbReference type="NCBI Taxonomy" id="2316720"/>
    <lineage>
        <taxon>Bacteria</taxon>
        <taxon>Pseudomonadati</taxon>
        <taxon>Myxococcota</taxon>
        <taxon>Myxococcia</taxon>
        <taxon>Myxococcales</taxon>
        <taxon>Cystobacterineae</taxon>
        <taxon>Myxococcaceae</taxon>
        <taxon>Corallococcus</taxon>
    </lineage>
</organism>
<dbReference type="EMBL" id="RAWM01000079">
    <property type="protein sequence ID" value="RKH64786.1"/>
    <property type="molecule type" value="Genomic_DNA"/>
</dbReference>
<name>A0A3A8Q849_9BACT</name>
<feature type="compositionally biased region" description="Basic and acidic residues" evidence="1">
    <location>
        <begin position="34"/>
        <end position="53"/>
    </location>
</feature>
<evidence type="ECO:0000313" key="2">
    <source>
        <dbReference type="EMBL" id="RKH64786.1"/>
    </source>
</evidence>
<evidence type="ECO:0000256" key="1">
    <source>
        <dbReference type="SAM" id="MobiDB-lite"/>
    </source>
</evidence>
<protein>
    <submittedName>
        <fullName evidence="2">Uncharacterized protein</fullName>
    </submittedName>
</protein>
<proteinExistence type="predicted"/>
<accession>A0A3A8Q849</accession>
<dbReference type="Proteomes" id="UP000282656">
    <property type="component" value="Unassembled WGS sequence"/>
</dbReference>